<dbReference type="Proteomes" id="UP001152531">
    <property type="component" value="Unassembled WGS sequence"/>
</dbReference>
<name>A0ACA9Y0R2_9ASCO</name>
<protein>
    <submittedName>
        <fullName evidence="1">Uncharacterized protein</fullName>
    </submittedName>
</protein>
<dbReference type="EMBL" id="CALSDN010000001">
    <property type="protein sequence ID" value="CAH6718532.1"/>
    <property type="molecule type" value="Genomic_DNA"/>
</dbReference>
<evidence type="ECO:0000313" key="2">
    <source>
        <dbReference type="Proteomes" id="UP001152531"/>
    </source>
</evidence>
<comment type="caution">
    <text evidence="1">The sequence shown here is derived from an EMBL/GenBank/DDBJ whole genome shotgun (WGS) entry which is preliminary data.</text>
</comment>
<gene>
    <name evidence="1" type="ORF">CLIB1444_01S08834</name>
</gene>
<organism evidence="1 2">
    <name type="scientific">[Candida] jaroonii</name>
    <dbReference type="NCBI Taxonomy" id="467808"/>
    <lineage>
        <taxon>Eukaryota</taxon>
        <taxon>Fungi</taxon>
        <taxon>Dikarya</taxon>
        <taxon>Ascomycota</taxon>
        <taxon>Saccharomycotina</taxon>
        <taxon>Pichiomycetes</taxon>
        <taxon>Debaryomycetaceae</taxon>
        <taxon>Yamadazyma</taxon>
    </lineage>
</organism>
<proteinExistence type="predicted"/>
<keyword evidence="2" id="KW-1185">Reference proteome</keyword>
<reference evidence="1" key="1">
    <citation type="submission" date="2022-06" db="EMBL/GenBank/DDBJ databases">
        <authorList>
            <person name="Legras J.-L."/>
            <person name="Devillers H."/>
            <person name="Grondin C."/>
        </authorList>
    </citation>
    <scope>NUCLEOTIDE SEQUENCE</scope>
    <source>
        <strain evidence="1">CLIB 1444</strain>
    </source>
</reference>
<evidence type="ECO:0000313" key="1">
    <source>
        <dbReference type="EMBL" id="CAH6718532.1"/>
    </source>
</evidence>
<accession>A0ACA9Y0R2</accession>
<sequence>MRQDLKFRIISSNVRVDTTSRFYHEHKWSERKHHIIDMLSNHAKNKPSLIGLQELKHHQLKDLISGLNDKSEYPWSYYGVGRDDGVTKGEYAPIFYQPAKWELLNTTTKWLSTTPDKPSKFSGAACTRIVTMTTFKNLETGISINMLNTHYDHKSESARGLASELIMEFIKLIPNDYKTFLSGDFNSISSDASYKTLVKQLKDTREIASKKLSYMNTYTGFEPADIHDVIDFIWCQDDVNIETYNVIDTWTEQGFRCTDHRPVIVDVVTH</sequence>